<reference evidence="1" key="1">
    <citation type="submission" date="2020-07" db="EMBL/GenBank/DDBJ databases">
        <title>Huge and variable diversity of episymbiotic CPR bacteria and DPANN archaea in groundwater ecosystems.</title>
        <authorList>
            <person name="He C.Y."/>
            <person name="Keren R."/>
            <person name="Whittaker M."/>
            <person name="Farag I.F."/>
            <person name="Doudna J."/>
            <person name="Cate J.H.D."/>
            <person name="Banfield J.F."/>
        </authorList>
    </citation>
    <scope>NUCLEOTIDE SEQUENCE</scope>
    <source>
        <strain evidence="1">NC_groundwater_1296_Ag_S-0.2um_52_80</strain>
    </source>
</reference>
<dbReference type="Proteomes" id="UP000732298">
    <property type="component" value="Unassembled WGS sequence"/>
</dbReference>
<organism evidence="1 2">
    <name type="scientific">Candidatus Iainarchaeum sp</name>
    <dbReference type="NCBI Taxonomy" id="3101447"/>
    <lineage>
        <taxon>Archaea</taxon>
        <taxon>Candidatus Iainarchaeota</taxon>
        <taxon>Candidatus Iainarchaeia</taxon>
        <taxon>Candidatus Iainarchaeales</taxon>
        <taxon>Candidatus Iainarchaeaceae</taxon>
        <taxon>Candidatus Iainarchaeum</taxon>
    </lineage>
</organism>
<gene>
    <name evidence="1" type="ORF">HY544_03910</name>
</gene>
<accession>A0A8T3YK52</accession>
<comment type="caution">
    <text evidence="1">The sequence shown here is derived from an EMBL/GenBank/DDBJ whole genome shotgun (WGS) entry which is preliminary data.</text>
</comment>
<evidence type="ECO:0000313" key="1">
    <source>
        <dbReference type="EMBL" id="MBI4210623.1"/>
    </source>
</evidence>
<name>A0A8T3YK52_9ARCH</name>
<sequence length="184" mass="20493">MQVHELKENVTREALEKRIEKHKPALIAFNGHGSPDCITGDNLEILVKAGENENILQSAIVHSLSCSSASILGPRSVKAGAKAFIGYNQDFVLLHSEDRSTTPKKDRIAEHFLTAANLAPISLIKGNTVQDAYEKSQAAYEKSIEYYMTHYTPQNSHILFWLRYNKTIQEIHGAKNATLISCQS</sequence>
<evidence type="ECO:0008006" key="3">
    <source>
        <dbReference type="Google" id="ProtNLM"/>
    </source>
</evidence>
<dbReference type="AlphaFoldDB" id="A0A8T3YK52"/>
<proteinExistence type="predicted"/>
<evidence type="ECO:0000313" key="2">
    <source>
        <dbReference type="Proteomes" id="UP000732298"/>
    </source>
</evidence>
<protein>
    <recommendedName>
        <fullName evidence="3">CHAT domain-containing protein</fullName>
    </recommendedName>
</protein>
<dbReference type="EMBL" id="JACQPB010000039">
    <property type="protein sequence ID" value="MBI4210623.1"/>
    <property type="molecule type" value="Genomic_DNA"/>
</dbReference>